<dbReference type="PROSITE" id="PS00041">
    <property type="entry name" value="HTH_ARAC_FAMILY_1"/>
    <property type="match status" value="1"/>
</dbReference>
<evidence type="ECO:0000259" key="4">
    <source>
        <dbReference type="PROSITE" id="PS01124"/>
    </source>
</evidence>
<evidence type="ECO:0000256" key="3">
    <source>
        <dbReference type="ARBA" id="ARBA00023163"/>
    </source>
</evidence>
<dbReference type="Gene3D" id="2.60.120.10">
    <property type="entry name" value="Jelly Rolls"/>
    <property type="match status" value="1"/>
</dbReference>
<gene>
    <name evidence="5" type="ORF">J2Z65_003733</name>
</gene>
<dbReference type="SMART" id="SM00342">
    <property type="entry name" value="HTH_ARAC"/>
    <property type="match status" value="1"/>
</dbReference>
<dbReference type="PANTHER" id="PTHR43280">
    <property type="entry name" value="ARAC-FAMILY TRANSCRIPTIONAL REGULATOR"/>
    <property type="match status" value="1"/>
</dbReference>
<keyword evidence="1" id="KW-0805">Transcription regulation</keyword>
<dbReference type="InterPro" id="IPR018062">
    <property type="entry name" value="HTH_AraC-typ_CS"/>
</dbReference>
<keyword evidence="6" id="KW-1185">Reference proteome</keyword>
<dbReference type="Gene3D" id="1.10.10.60">
    <property type="entry name" value="Homeodomain-like"/>
    <property type="match status" value="1"/>
</dbReference>
<organism evidence="5 6">
    <name type="scientific">Paenibacillus aceris</name>
    <dbReference type="NCBI Taxonomy" id="869555"/>
    <lineage>
        <taxon>Bacteria</taxon>
        <taxon>Bacillati</taxon>
        <taxon>Bacillota</taxon>
        <taxon>Bacilli</taxon>
        <taxon>Bacillales</taxon>
        <taxon>Paenibacillaceae</taxon>
        <taxon>Paenibacillus</taxon>
    </lineage>
</organism>
<dbReference type="SUPFAM" id="SSF46689">
    <property type="entry name" value="Homeodomain-like"/>
    <property type="match status" value="2"/>
</dbReference>
<dbReference type="Proteomes" id="UP001519344">
    <property type="component" value="Unassembled WGS sequence"/>
</dbReference>
<dbReference type="InterPro" id="IPR009057">
    <property type="entry name" value="Homeodomain-like_sf"/>
</dbReference>
<dbReference type="RefSeq" id="WP_167057715.1">
    <property type="nucleotide sequence ID" value="NZ_JAAOZR010000017.1"/>
</dbReference>
<dbReference type="InterPro" id="IPR003313">
    <property type="entry name" value="AraC-bd"/>
</dbReference>
<keyword evidence="3" id="KW-0804">Transcription</keyword>
<dbReference type="Pfam" id="PF12833">
    <property type="entry name" value="HTH_18"/>
    <property type="match status" value="1"/>
</dbReference>
<comment type="caution">
    <text evidence="5">The sequence shown here is derived from an EMBL/GenBank/DDBJ whole genome shotgun (WGS) entry which is preliminary data.</text>
</comment>
<dbReference type="Pfam" id="PF02311">
    <property type="entry name" value="AraC_binding"/>
    <property type="match status" value="1"/>
</dbReference>
<accession>A0ABS4I0U7</accession>
<evidence type="ECO:0000313" key="6">
    <source>
        <dbReference type="Proteomes" id="UP001519344"/>
    </source>
</evidence>
<proteinExistence type="predicted"/>
<evidence type="ECO:0000256" key="1">
    <source>
        <dbReference type="ARBA" id="ARBA00023015"/>
    </source>
</evidence>
<dbReference type="InterPro" id="IPR014710">
    <property type="entry name" value="RmlC-like_jellyroll"/>
</dbReference>
<dbReference type="PANTHER" id="PTHR43280:SF28">
    <property type="entry name" value="HTH-TYPE TRANSCRIPTIONAL ACTIVATOR RHAS"/>
    <property type="match status" value="1"/>
</dbReference>
<dbReference type="InterPro" id="IPR018060">
    <property type="entry name" value="HTH_AraC"/>
</dbReference>
<evidence type="ECO:0000313" key="5">
    <source>
        <dbReference type="EMBL" id="MBP1964510.1"/>
    </source>
</evidence>
<dbReference type="InterPro" id="IPR037923">
    <property type="entry name" value="HTH-like"/>
</dbReference>
<keyword evidence="2" id="KW-0238">DNA-binding</keyword>
<dbReference type="EMBL" id="JAGGKV010000009">
    <property type="protein sequence ID" value="MBP1964510.1"/>
    <property type="molecule type" value="Genomic_DNA"/>
</dbReference>
<feature type="domain" description="HTH araC/xylS-type" evidence="4">
    <location>
        <begin position="194"/>
        <end position="292"/>
    </location>
</feature>
<sequence>MLSHTVYSRSNLYLNQHLVQLQGASASIFIHYWGAKPQHKGNSPHAHTFFEICYVVQGEGVYFSNGVTYPLRAGTLYCSKPESRHYIQSDEGMLLLFFALEPVASECGEAFMRDFHQLCAYPHLFIPNAEQTAPALIWHALLIQAAEPEIRYKESIEQLAYSLVMSCINLFLHHCISGDTVSSTAISELQGTLKRAKEYIQTHLTNKIALSDVAQSLHLSERQLSRLMAEELGQSFPSVVKTERVKRAAYLLGYTDIPLKQIAEDTGFESIHYFTQVFTKEMGTPPSSFRKKGLNPESVDALIHKYLEQVATRYQKNKLEPSSEICDSSAHISFD</sequence>
<dbReference type="PROSITE" id="PS01124">
    <property type="entry name" value="HTH_ARAC_FAMILY_2"/>
    <property type="match status" value="1"/>
</dbReference>
<evidence type="ECO:0000256" key="2">
    <source>
        <dbReference type="ARBA" id="ARBA00023125"/>
    </source>
</evidence>
<reference evidence="5 6" key="1">
    <citation type="submission" date="2021-03" db="EMBL/GenBank/DDBJ databases">
        <title>Genomic Encyclopedia of Type Strains, Phase IV (KMG-IV): sequencing the most valuable type-strain genomes for metagenomic binning, comparative biology and taxonomic classification.</title>
        <authorList>
            <person name="Goeker M."/>
        </authorList>
    </citation>
    <scope>NUCLEOTIDE SEQUENCE [LARGE SCALE GENOMIC DNA]</scope>
    <source>
        <strain evidence="5 6">DSM 24950</strain>
    </source>
</reference>
<dbReference type="SUPFAM" id="SSF51215">
    <property type="entry name" value="Regulatory protein AraC"/>
    <property type="match status" value="1"/>
</dbReference>
<name>A0ABS4I0U7_9BACL</name>
<protein>
    <submittedName>
        <fullName evidence="5">AraC-like DNA-binding protein</fullName>
    </submittedName>
</protein>